<organism evidence="9 10">
    <name type="scientific">Tannerella sp. oral taxon BU063 isolate Cell 8/11</name>
    <dbReference type="NCBI Taxonomy" id="1411915"/>
    <lineage>
        <taxon>Bacteria</taxon>
        <taxon>Pseudomonadati</taxon>
        <taxon>Bacteroidota</taxon>
        <taxon>Bacteroidia</taxon>
        <taxon>Bacteroidales</taxon>
        <taxon>Tannerellaceae</taxon>
        <taxon>Tannerella</taxon>
    </lineage>
</organism>
<evidence type="ECO:0000259" key="8">
    <source>
        <dbReference type="Pfam" id="PF01975"/>
    </source>
</evidence>
<name>W2CXH5_9BACT</name>
<comment type="cofactor">
    <cofactor evidence="7">
        <name>a divalent metal cation</name>
        <dbReference type="ChEBI" id="CHEBI:60240"/>
    </cofactor>
    <text evidence="7">Binds 1 divalent metal cation per subunit.</text>
</comment>
<evidence type="ECO:0000256" key="5">
    <source>
        <dbReference type="ARBA" id="ARBA00022741"/>
    </source>
</evidence>
<accession>W2CXH5</accession>
<comment type="subcellular location">
    <subcellularLocation>
        <location evidence="7">Cytoplasm</location>
    </subcellularLocation>
</comment>
<dbReference type="GO" id="GO:0005737">
    <property type="term" value="C:cytoplasm"/>
    <property type="evidence" value="ECO:0007669"/>
    <property type="project" value="UniProtKB-SubCell"/>
</dbReference>
<dbReference type="InterPro" id="IPR002828">
    <property type="entry name" value="SurE-like_Pase/nucleotidase"/>
</dbReference>
<comment type="caution">
    <text evidence="9">The sequence shown here is derived from an EMBL/GenBank/DDBJ whole genome shotgun (WGS) entry which is preliminary data.</text>
</comment>
<evidence type="ECO:0000313" key="9">
    <source>
        <dbReference type="EMBL" id="ETK11087.1"/>
    </source>
</evidence>
<evidence type="ECO:0000256" key="6">
    <source>
        <dbReference type="ARBA" id="ARBA00022801"/>
    </source>
</evidence>
<gene>
    <name evidence="7" type="primary">surE</name>
    <name evidence="9" type="ORF">T235_17350</name>
</gene>
<dbReference type="GO" id="GO:0008254">
    <property type="term" value="F:3'-nucleotidase activity"/>
    <property type="evidence" value="ECO:0007669"/>
    <property type="project" value="TreeGrafter"/>
</dbReference>
<dbReference type="GO" id="GO:0000166">
    <property type="term" value="F:nucleotide binding"/>
    <property type="evidence" value="ECO:0007669"/>
    <property type="project" value="UniProtKB-KW"/>
</dbReference>
<feature type="binding site" evidence="7">
    <location>
        <position position="99"/>
    </location>
    <ligand>
        <name>a divalent metal cation</name>
        <dbReference type="ChEBI" id="CHEBI:60240"/>
    </ligand>
</feature>
<keyword evidence="4 7" id="KW-0479">Metal-binding</keyword>
<feature type="binding site" evidence="7">
    <location>
        <position position="12"/>
    </location>
    <ligand>
        <name>a divalent metal cation</name>
        <dbReference type="ChEBI" id="CHEBI:60240"/>
    </ligand>
</feature>
<reference evidence="9 10" key="1">
    <citation type="submission" date="2013-11" db="EMBL/GenBank/DDBJ databases">
        <title>Single cell genomics of uncultured Tannerella BU063 (oral taxon 286).</title>
        <authorList>
            <person name="Beall C.J."/>
            <person name="Campbell A.G."/>
            <person name="Griffen A.L."/>
            <person name="Podar M."/>
            <person name="Leys E.J."/>
        </authorList>
    </citation>
    <scope>NUCLEOTIDE SEQUENCE [LARGE SCALE GENOMIC DNA]</scope>
    <source>
        <strain evidence="9">Cell 8/11</strain>
    </source>
</reference>
<evidence type="ECO:0000313" key="10">
    <source>
        <dbReference type="Proteomes" id="UP000034980"/>
    </source>
</evidence>
<proteinExistence type="inferred from homology"/>
<feature type="binding site" evidence="7">
    <location>
        <position position="43"/>
    </location>
    <ligand>
        <name>a divalent metal cation</name>
        <dbReference type="ChEBI" id="CHEBI:60240"/>
    </ligand>
</feature>
<protein>
    <recommendedName>
        <fullName evidence="7">5'-nucleotidase SurE</fullName>
        <ecNumber evidence="7">3.1.3.5</ecNumber>
    </recommendedName>
    <alternativeName>
        <fullName evidence="7">Nucleoside 5'-monophosphate phosphohydrolase</fullName>
    </alternativeName>
</protein>
<comment type="similarity">
    <text evidence="2 7">Belongs to the SurE nucleotidase family.</text>
</comment>
<evidence type="ECO:0000256" key="3">
    <source>
        <dbReference type="ARBA" id="ARBA00022490"/>
    </source>
</evidence>
<dbReference type="EC" id="3.1.3.5" evidence="7"/>
<sequence>MNQRPLILVSNDDGVDARGIHALAEGMRLLGDVFVMAPDGPRSGMSSAITTTQPITYRVLSEAEGMTICSCSGTPTDCVKLAVSEVLDRKPDLLVSGVNHGGNEALSVHYSGTIGAAIEGCVLDIPSLGVSLVHYRSEADFSEAVRLAQRVAKDLLRNGLPHGTYLNLNVPNTPHVKGLTICRQADGRWIREFDRVSTPDGSPAFRMSGEYLNYPPIQPDNDTQRLSEGWATIVPCLLDVTHHAFMNELKSRGLDDINGYS</sequence>
<keyword evidence="3 7" id="KW-0963">Cytoplasm</keyword>
<dbReference type="GO" id="GO:0008253">
    <property type="term" value="F:5'-nucleotidase activity"/>
    <property type="evidence" value="ECO:0007669"/>
    <property type="project" value="UniProtKB-UniRule"/>
</dbReference>
<evidence type="ECO:0000256" key="7">
    <source>
        <dbReference type="HAMAP-Rule" id="MF_00060"/>
    </source>
</evidence>
<dbReference type="SUPFAM" id="SSF64167">
    <property type="entry name" value="SurE-like"/>
    <property type="match status" value="1"/>
</dbReference>
<dbReference type="PANTHER" id="PTHR30457:SF12">
    <property type="entry name" value="5'_3'-NUCLEOTIDASE SURE"/>
    <property type="match status" value="1"/>
</dbReference>
<keyword evidence="6 7" id="KW-0378">Hydrolase</keyword>
<dbReference type="InterPro" id="IPR036523">
    <property type="entry name" value="SurE-like_sf"/>
</dbReference>
<dbReference type="Proteomes" id="UP000034980">
    <property type="component" value="Unassembled WGS sequence"/>
</dbReference>
<dbReference type="PATRIC" id="fig|1411915.3.peg.2155"/>
<dbReference type="GO" id="GO:0004309">
    <property type="term" value="F:exopolyphosphatase activity"/>
    <property type="evidence" value="ECO:0007669"/>
    <property type="project" value="TreeGrafter"/>
</dbReference>
<feature type="domain" description="Survival protein SurE-like phosphatase/nucleotidase" evidence="8">
    <location>
        <begin position="7"/>
        <end position="189"/>
    </location>
</feature>
<dbReference type="Pfam" id="PF01975">
    <property type="entry name" value="SurE"/>
    <property type="match status" value="1"/>
</dbReference>
<evidence type="ECO:0000256" key="1">
    <source>
        <dbReference type="ARBA" id="ARBA00000815"/>
    </source>
</evidence>
<evidence type="ECO:0000256" key="2">
    <source>
        <dbReference type="ARBA" id="ARBA00011062"/>
    </source>
</evidence>
<dbReference type="EMBL" id="AYYF01001617">
    <property type="protein sequence ID" value="ETK11087.1"/>
    <property type="molecule type" value="Genomic_DNA"/>
</dbReference>
<dbReference type="PANTHER" id="PTHR30457">
    <property type="entry name" value="5'-NUCLEOTIDASE SURE"/>
    <property type="match status" value="1"/>
</dbReference>
<dbReference type="InterPro" id="IPR030048">
    <property type="entry name" value="SurE"/>
</dbReference>
<dbReference type="Gene3D" id="3.40.1210.10">
    <property type="entry name" value="Survival protein SurE-like phosphatase/nucleotidase"/>
    <property type="match status" value="1"/>
</dbReference>
<dbReference type="GO" id="GO:0046872">
    <property type="term" value="F:metal ion binding"/>
    <property type="evidence" value="ECO:0007669"/>
    <property type="project" value="UniProtKB-UniRule"/>
</dbReference>
<keyword evidence="5 7" id="KW-0547">Nucleotide-binding</keyword>
<dbReference type="NCBIfam" id="NF001492">
    <property type="entry name" value="PRK00346.2-2"/>
    <property type="match status" value="1"/>
</dbReference>
<dbReference type="NCBIfam" id="TIGR00087">
    <property type="entry name" value="surE"/>
    <property type="match status" value="1"/>
</dbReference>
<evidence type="ECO:0000256" key="4">
    <source>
        <dbReference type="ARBA" id="ARBA00022723"/>
    </source>
</evidence>
<dbReference type="HAMAP" id="MF_00060">
    <property type="entry name" value="SurE"/>
    <property type="match status" value="1"/>
</dbReference>
<comment type="function">
    <text evidence="7">Nucleotidase that shows phosphatase activity on nucleoside 5'-monophosphates.</text>
</comment>
<feature type="binding site" evidence="7">
    <location>
        <position position="13"/>
    </location>
    <ligand>
        <name>a divalent metal cation</name>
        <dbReference type="ChEBI" id="CHEBI:60240"/>
    </ligand>
</feature>
<comment type="catalytic activity">
    <reaction evidence="1 7">
        <text>a ribonucleoside 5'-phosphate + H2O = a ribonucleoside + phosphate</text>
        <dbReference type="Rhea" id="RHEA:12484"/>
        <dbReference type="ChEBI" id="CHEBI:15377"/>
        <dbReference type="ChEBI" id="CHEBI:18254"/>
        <dbReference type="ChEBI" id="CHEBI:43474"/>
        <dbReference type="ChEBI" id="CHEBI:58043"/>
        <dbReference type="EC" id="3.1.3.5"/>
    </reaction>
</comment>
<dbReference type="AlphaFoldDB" id="W2CXH5"/>